<comment type="subcellular location">
    <subcellularLocation>
        <location evidence="1">Cytoplasm</location>
    </subcellularLocation>
</comment>
<evidence type="ECO:0000256" key="5">
    <source>
        <dbReference type="ARBA" id="ARBA00022833"/>
    </source>
</evidence>
<evidence type="ECO:0000259" key="8">
    <source>
        <dbReference type="PROSITE" id="PS51981"/>
    </source>
</evidence>
<comment type="caution">
    <text evidence="9">The sequence shown here is derived from an EMBL/GenBank/DDBJ whole genome shotgun (WGS) entry which is preliminary data.</text>
</comment>
<dbReference type="SUPFAM" id="SSF52540">
    <property type="entry name" value="P-loop containing nucleoside triphosphate hydrolases"/>
    <property type="match status" value="1"/>
</dbReference>
<evidence type="ECO:0000256" key="6">
    <source>
        <dbReference type="ARBA" id="ARBA00022859"/>
    </source>
</evidence>
<dbReference type="GO" id="GO:0031380">
    <property type="term" value="C:nuclear RNA-directed RNA polymerase complex"/>
    <property type="evidence" value="ECO:0007669"/>
    <property type="project" value="TreeGrafter"/>
</dbReference>
<dbReference type="GO" id="GO:0004386">
    <property type="term" value="F:helicase activity"/>
    <property type="evidence" value="ECO:0007669"/>
    <property type="project" value="InterPro"/>
</dbReference>
<evidence type="ECO:0000313" key="10">
    <source>
        <dbReference type="Proteomes" id="UP000703269"/>
    </source>
</evidence>
<feature type="region of interest" description="Disordered" evidence="7">
    <location>
        <begin position="1987"/>
        <end position="2013"/>
    </location>
</feature>
<dbReference type="CDD" id="cd18808">
    <property type="entry name" value="SF1_C_Upf1"/>
    <property type="match status" value="1"/>
</dbReference>
<keyword evidence="3" id="KW-0479">Metal-binding</keyword>
<dbReference type="EMBL" id="BPQB01000056">
    <property type="protein sequence ID" value="GJE96155.1"/>
    <property type="molecule type" value="Genomic_DNA"/>
</dbReference>
<dbReference type="InterPro" id="IPR045055">
    <property type="entry name" value="DNA2/NAM7-like"/>
</dbReference>
<dbReference type="PANTHER" id="PTHR10887:SF341">
    <property type="entry name" value="NFX1-TYPE ZINC FINGER-CONTAINING PROTEIN 1"/>
    <property type="match status" value="1"/>
</dbReference>
<dbReference type="GO" id="GO:0005737">
    <property type="term" value="C:cytoplasm"/>
    <property type="evidence" value="ECO:0007669"/>
    <property type="project" value="UniProtKB-SubCell"/>
</dbReference>
<evidence type="ECO:0000256" key="2">
    <source>
        <dbReference type="ARBA" id="ARBA00022490"/>
    </source>
</evidence>
<organism evidence="9 10">
    <name type="scientific">Phanerochaete sordida</name>
    <dbReference type="NCBI Taxonomy" id="48140"/>
    <lineage>
        <taxon>Eukaryota</taxon>
        <taxon>Fungi</taxon>
        <taxon>Dikarya</taxon>
        <taxon>Basidiomycota</taxon>
        <taxon>Agaricomycotina</taxon>
        <taxon>Agaricomycetes</taxon>
        <taxon>Polyporales</taxon>
        <taxon>Phanerochaetaceae</taxon>
        <taxon>Phanerochaete</taxon>
    </lineage>
</organism>
<keyword evidence="2" id="KW-0963">Cytoplasm</keyword>
<dbReference type="PROSITE" id="PS51981">
    <property type="entry name" value="ZF_RZ"/>
    <property type="match status" value="1"/>
</dbReference>
<dbReference type="Gene3D" id="3.40.50.300">
    <property type="entry name" value="P-loop containing nucleotide triphosphate hydrolases"/>
    <property type="match status" value="3"/>
</dbReference>
<gene>
    <name evidence="9" type="ORF">PsYK624_123480</name>
</gene>
<dbReference type="Pfam" id="PF13087">
    <property type="entry name" value="AAA_12"/>
    <property type="match status" value="1"/>
</dbReference>
<dbReference type="Pfam" id="PF13086">
    <property type="entry name" value="AAA_11"/>
    <property type="match status" value="1"/>
</dbReference>
<keyword evidence="5" id="KW-0862">Zinc</keyword>
<keyword evidence="10" id="KW-1185">Reference proteome</keyword>
<dbReference type="InterPro" id="IPR027417">
    <property type="entry name" value="P-loop_NTPase"/>
</dbReference>
<evidence type="ECO:0000313" key="9">
    <source>
        <dbReference type="EMBL" id="GJE96155.1"/>
    </source>
</evidence>
<dbReference type="PANTHER" id="PTHR10887">
    <property type="entry name" value="DNA2/NAM7 HELICASE FAMILY"/>
    <property type="match status" value="1"/>
</dbReference>
<proteinExistence type="predicted"/>
<sequence length="2155" mass="241095">MFWTAGSCSRAFECTFKHLKGSNASAGADSNTSTSGTHAPAAPATAPDFFSVEGLAVTAGAGRVERHSLSPVEAHNNVRPFLRDNYHFENAGRVQGFVRILASVNDRNKTWTSDDAQAFLDLIVQGNGILRIGDVLRFKPVSHTIGQHTGNLSFQRGYFPIFEFMSSDLILKTTLHKNTNHLYTLLEHNYDEIQEAIRACVGGMVAAKTWRDTTPNLPPMLQSDLDGVLVFKSLTTVYLQFLNRFKNTIKQHPDLVEFVNVFAGWFETWATDVSSDLPHFQDTICNADSATRRLIINQLRDEVARLVSIIERESNTKKKTAQAPSTGMTPEQRRQARIVQLKYTYDPPGELRPEGPRHDNDFADISEIRVAPTHDELLSPNAPYLPVFSPEAPHHLPVGSMERHLDIQFRLLREELISPIRNSVVAIDNDVTTMLQAQDRVNRRRAEMTKLEQLLGKGGGAYKTSGFDSVFFRLYANAEFCPVKAERRDLTVGLMLDTPPSGAARDKDPKKREAYWEHSRLLQGGSLVVLCVVQNGGLRAYLGTISSGGRDIAESAKGDADRIQVRIAFFDPEVELLALRGQRQAHERTMFLIDNDVMYEAARPFLERLQTIEPTEIPFMRYIAHGGTLADVQVLPPKFATAPRFKYNLSCMAKPGTVIKDLDITQENDVARAWTELLANSTLDPSQVDAVINTLLRELSLIQGPPGTGKSFTGRELLRILIASGVRPIILIAYTNHALDHMLTDVLDAGITQKLVRLGSRSGSERISEYSLHNLERMAGRTTLNRSIGRQFAVMKELEEQMSKVMAAIQEPTLTSEDIERHLSIHYPEHAERLALPPFWIQELAQRHWQDVTEQGEWVTTGKDGKAQKKDEKDQSLYRFWRECLDIQYIIPQTLTQDQPPQVSPMVQALFSELGFGDELPPMPMTQRPLSTLLDASAMWSMSDIERVELATMWEDEIRSLAYNTNLEEYEKLRLTYREACQEYEDIRDEVRRRLLSEVDIIGCTTTGAAKLVSLLTSIAPRVLMVEEAGQVLEAHILTSLVASVHHLICIGDPEQLRPTLATFSLSMDSERGKELFKFDRSLMERLATEQLPMTQINVQRRMRPEISHHIRTILYPQLQDHDIVSRYPHVHGMQSDVFFLNHTNAEGGAEDSASKFNMYEVQMVRDLVLYFLRQGEYSQPGDIAVLCAYLGQLQKVRQALRDMKVAVALDERDEQQLAHAGLEEEVTFEQVIVAKHIVSGTVDIFQGREAKVVIVSLVRNTGTFETESAPIGFLKSTNRINVALSRAKHGLYVLGNASNLRKNKTWTTVLDEMETRAQIGPGFPIVCPRHPDQVQEVSKPGDLGRFAPAGGCLLPCGSQLPCGHICPSVCHDARDNHRSTQCNEPCPKTPCPRSHPCQNRCFEDCGDCKFPIYNVQLPCGHEKAQIACHLLERLDDAKCNVLVTKKLPRCEHSASMPCHKDPAKHKCQELCGGVLDCCGKTCKSRCSACLDKTVHSTNVASTVGKVRRSVHVTHPCERPLYCHHPCGLDCEKDHRCNRSCLKPCRQQCSHQKCAKPCSTPCTPCMEPCTWSCPHHSCPVTCGSICSRLPCDEPCANTLKCGHPCPSVCGEPCNVQLCTTCMPAHRKADVVDFIMQRTLGEIDVTSTDPAERLIALACKHVFTVETLDGHCRMNEFYEVDVMGQYISTKEPPTEYQLPPTCPTCRGPITSPRYGRVTKRATLDILEQNVASTMSKSLEALNPALEKISEALGKWKEAAGKLAYDMENISDPAERRDAWLNGGSTEALPETFLHRGAMHSLHGFSTTEAKAWNDVVKDLVQVYRKAHTMSATRGAHLKAYEGALTTLYRLELDAIASDPERATDTPEPIALKAVMSKIGQPPPKADVRFQIDAMHTLCELRFMLGEVAAARVDGLPATATEEAGVRHRKLWTSFVGFVYQSCKADAQKACEMALRSAASRQAAKCGLYILRAEFEDFRFRMMEDERALSRGGNRPSAEDRKRLGDQVEDKREEMQRKLQEYREQYIRSRPVNDTSAMQKEREWFQGNCGAKVDRFMGQLEELEGVVRNGGRYEPLSMQEREMIVKAFDFGYTGHFYNCPNGHPYTIGECGGAMVTSQCPECGETIGGGNHTLLGSNTTASEFETILRGTGVPRGFY</sequence>
<evidence type="ECO:0000256" key="7">
    <source>
        <dbReference type="SAM" id="MobiDB-lite"/>
    </source>
</evidence>
<dbReference type="InterPro" id="IPR046439">
    <property type="entry name" value="ZF_RZ_dom"/>
</dbReference>
<protein>
    <submittedName>
        <fullName evidence="9">NFX1-type zinc finger-containing protein</fullName>
    </submittedName>
</protein>
<evidence type="ECO:0000256" key="1">
    <source>
        <dbReference type="ARBA" id="ARBA00004496"/>
    </source>
</evidence>
<dbReference type="CDD" id="cd06008">
    <property type="entry name" value="NF-X1-zinc-finger"/>
    <property type="match status" value="1"/>
</dbReference>
<dbReference type="OrthoDB" id="2423195at2759"/>
<dbReference type="GO" id="GO:0031048">
    <property type="term" value="P:regulatory ncRNA-mediated heterochromatin formation"/>
    <property type="evidence" value="ECO:0007669"/>
    <property type="project" value="TreeGrafter"/>
</dbReference>
<name>A0A9P3GJ94_9APHY</name>
<dbReference type="GO" id="GO:0002376">
    <property type="term" value="P:immune system process"/>
    <property type="evidence" value="ECO:0007669"/>
    <property type="project" value="UniProtKB-KW"/>
</dbReference>
<feature type="domain" description="RZ-type" evidence="8">
    <location>
        <begin position="2074"/>
        <end position="2147"/>
    </location>
</feature>
<dbReference type="GO" id="GO:0008270">
    <property type="term" value="F:zinc ion binding"/>
    <property type="evidence" value="ECO:0007669"/>
    <property type="project" value="UniProtKB-KW"/>
</dbReference>
<dbReference type="Proteomes" id="UP000703269">
    <property type="component" value="Unassembled WGS sequence"/>
</dbReference>
<feature type="compositionally biased region" description="Basic and acidic residues" evidence="7">
    <location>
        <begin position="1995"/>
        <end position="2013"/>
    </location>
</feature>
<keyword evidence="6" id="KW-0391">Immunity</keyword>
<dbReference type="InterPro" id="IPR041679">
    <property type="entry name" value="DNA2/NAM7-like_C"/>
</dbReference>
<evidence type="ECO:0000256" key="4">
    <source>
        <dbReference type="ARBA" id="ARBA00022771"/>
    </source>
</evidence>
<dbReference type="InterPro" id="IPR047187">
    <property type="entry name" value="SF1_C_Upf1"/>
</dbReference>
<keyword evidence="4" id="KW-0863">Zinc-finger</keyword>
<dbReference type="InterPro" id="IPR041677">
    <property type="entry name" value="DNA2/NAM7_AAA_11"/>
</dbReference>
<evidence type="ECO:0000256" key="3">
    <source>
        <dbReference type="ARBA" id="ARBA00022723"/>
    </source>
</evidence>
<reference evidence="9 10" key="1">
    <citation type="submission" date="2021-08" db="EMBL/GenBank/DDBJ databases">
        <title>Draft Genome Sequence of Phanerochaete sordida strain YK-624.</title>
        <authorList>
            <person name="Mori T."/>
            <person name="Dohra H."/>
            <person name="Suzuki T."/>
            <person name="Kawagishi H."/>
            <person name="Hirai H."/>
        </authorList>
    </citation>
    <scope>NUCLEOTIDE SEQUENCE [LARGE SCALE GENOMIC DNA]</scope>
    <source>
        <strain evidence="9 10">YK-624</strain>
    </source>
</reference>
<dbReference type="Pfam" id="PF20173">
    <property type="entry name" value="ZnF_RZ-type"/>
    <property type="match status" value="1"/>
</dbReference>
<accession>A0A9P3GJ94</accession>